<keyword evidence="2" id="KW-0805">Transcription regulation</keyword>
<dbReference type="SUPFAM" id="SSF53850">
    <property type="entry name" value="Periplasmic binding protein-like II"/>
    <property type="match status" value="1"/>
</dbReference>
<dbReference type="Gene3D" id="1.10.10.10">
    <property type="entry name" value="Winged helix-like DNA-binding domain superfamily/Winged helix DNA-binding domain"/>
    <property type="match status" value="1"/>
</dbReference>
<evidence type="ECO:0000256" key="1">
    <source>
        <dbReference type="ARBA" id="ARBA00009437"/>
    </source>
</evidence>
<comment type="caution">
    <text evidence="6">The sequence shown here is derived from an EMBL/GenBank/DDBJ whole genome shotgun (WGS) entry which is preliminary data.</text>
</comment>
<keyword evidence="3" id="KW-0238">DNA-binding</keyword>
<dbReference type="FunFam" id="1.10.10.10:FF:000001">
    <property type="entry name" value="LysR family transcriptional regulator"/>
    <property type="match status" value="1"/>
</dbReference>
<dbReference type="PANTHER" id="PTHR30419">
    <property type="entry name" value="HTH-TYPE TRANSCRIPTIONAL REGULATOR YBHD"/>
    <property type="match status" value="1"/>
</dbReference>
<dbReference type="PROSITE" id="PS50931">
    <property type="entry name" value="HTH_LYSR"/>
    <property type="match status" value="1"/>
</dbReference>
<organism evidence="6 7">
    <name type="scientific">Bordetella genomosp. 4</name>
    <dbReference type="NCBI Taxonomy" id="463044"/>
    <lineage>
        <taxon>Bacteria</taxon>
        <taxon>Pseudomonadati</taxon>
        <taxon>Pseudomonadota</taxon>
        <taxon>Betaproteobacteria</taxon>
        <taxon>Burkholderiales</taxon>
        <taxon>Alcaligenaceae</taxon>
        <taxon>Bordetella</taxon>
    </lineage>
</organism>
<evidence type="ECO:0000256" key="4">
    <source>
        <dbReference type="ARBA" id="ARBA00023163"/>
    </source>
</evidence>
<keyword evidence="7" id="KW-1185">Reference proteome</keyword>
<gene>
    <name evidence="6" type="ORF">CAL20_14605</name>
</gene>
<evidence type="ECO:0000313" key="6">
    <source>
        <dbReference type="EMBL" id="OZI56638.1"/>
    </source>
</evidence>
<name>A0A261U3T9_9BORD</name>
<dbReference type="SUPFAM" id="SSF46785">
    <property type="entry name" value="Winged helix' DNA-binding domain"/>
    <property type="match status" value="1"/>
</dbReference>
<dbReference type="GO" id="GO:0003700">
    <property type="term" value="F:DNA-binding transcription factor activity"/>
    <property type="evidence" value="ECO:0007669"/>
    <property type="project" value="InterPro"/>
</dbReference>
<dbReference type="AlphaFoldDB" id="A0A261U3T9"/>
<comment type="similarity">
    <text evidence="1">Belongs to the LysR transcriptional regulatory family.</text>
</comment>
<evidence type="ECO:0000259" key="5">
    <source>
        <dbReference type="PROSITE" id="PS50931"/>
    </source>
</evidence>
<proteinExistence type="inferred from homology"/>
<dbReference type="InterPro" id="IPR050950">
    <property type="entry name" value="HTH-type_LysR_regulators"/>
</dbReference>
<dbReference type="PANTHER" id="PTHR30419:SF2">
    <property type="entry name" value="LYSR FAMILY TRANSCRIPTIONAL REGULATOR"/>
    <property type="match status" value="1"/>
</dbReference>
<dbReference type="Pfam" id="PF03466">
    <property type="entry name" value="LysR_substrate"/>
    <property type="match status" value="1"/>
</dbReference>
<accession>A0A261U3T9</accession>
<dbReference type="Gene3D" id="3.40.190.290">
    <property type="match status" value="1"/>
</dbReference>
<protein>
    <submittedName>
        <fullName evidence="6">LysR family transcriptional regulator</fullName>
    </submittedName>
</protein>
<sequence length="307" mass="33785">MRDLDITTLRLFVRVCETRNIARAGEQSNIVGSAISKRLAQLEETVGVRLLTRRRHGVEPTVAGQTLLEHARDMLASAERIDRDMAAYASGIRGNVRILASASALAESLAEDIAVFLQDPQHRDIKIELEERVTRDLIRGIRDGVASLGICWDAADFDELQTRPYRSDRLAIVAHPSHPIAAHRTISFADTLDYEHVNMPPASAVLLMLQQAASRAGKVLRHRVTVSNLDSAFRVVRANLAISVSPREIAEPYANANGLRIIDLTDDWAQRRFALVTRDEASLSGAARLLLAHLEQAAKTPLSTPAS</sequence>
<keyword evidence="4" id="KW-0804">Transcription</keyword>
<feature type="domain" description="HTH lysR-type" evidence="5">
    <location>
        <begin position="4"/>
        <end position="61"/>
    </location>
</feature>
<evidence type="ECO:0000256" key="2">
    <source>
        <dbReference type="ARBA" id="ARBA00023015"/>
    </source>
</evidence>
<dbReference type="GO" id="GO:0005829">
    <property type="term" value="C:cytosol"/>
    <property type="evidence" value="ECO:0007669"/>
    <property type="project" value="TreeGrafter"/>
</dbReference>
<reference evidence="6 7" key="1">
    <citation type="submission" date="2017-05" db="EMBL/GenBank/DDBJ databases">
        <title>Complete and WGS of Bordetella genogroups.</title>
        <authorList>
            <person name="Spilker T."/>
            <person name="LiPuma J."/>
        </authorList>
    </citation>
    <scope>NUCLEOTIDE SEQUENCE [LARGE SCALE GENOMIC DNA]</scope>
    <source>
        <strain evidence="6 7">AU9919</strain>
    </source>
</reference>
<dbReference type="InterPro" id="IPR036388">
    <property type="entry name" value="WH-like_DNA-bd_sf"/>
</dbReference>
<dbReference type="InterPro" id="IPR005119">
    <property type="entry name" value="LysR_subst-bd"/>
</dbReference>
<evidence type="ECO:0000256" key="3">
    <source>
        <dbReference type="ARBA" id="ARBA00023125"/>
    </source>
</evidence>
<dbReference type="EMBL" id="NEVQ01000013">
    <property type="protein sequence ID" value="OZI56638.1"/>
    <property type="molecule type" value="Genomic_DNA"/>
</dbReference>
<evidence type="ECO:0000313" key="7">
    <source>
        <dbReference type="Proteomes" id="UP000216885"/>
    </source>
</evidence>
<dbReference type="RefSeq" id="WP_094821845.1">
    <property type="nucleotide sequence ID" value="NZ_NEVO01000008.1"/>
</dbReference>
<dbReference type="GO" id="GO:0003677">
    <property type="term" value="F:DNA binding"/>
    <property type="evidence" value="ECO:0007669"/>
    <property type="project" value="UniProtKB-KW"/>
</dbReference>
<dbReference type="Pfam" id="PF00126">
    <property type="entry name" value="HTH_1"/>
    <property type="match status" value="1"/>
</dbReference>
<dbReference type="InterPro" id="IPR000847">
    <property type="entry name" value="LysR_HTH_N"/>
</dbReference>
<dbReference type="OrthoDB" id="9785974at2"/>
<dbReference type="Proteomes" id="UP000216885">
    <property type="component" value="Unassembled WGS sequence"/>
</dbReference>
<dbReference type="InterPro" id="IPR036390">
    <property type="entry name" value="WH_DNA-bd_sf"/>
</dbReference>